<accession>A0AAD4HZR6</accession>
<proteinExistence type="predicted"/>
<sequence>MMRPFQRLIRMLSTQDVHEFETLHALAFPQEEEGGGDMGEGARDIAALFRDRARRSENMRLLAELSQDDLAPDEVARHERASFGKPSLVATEKVAVARKLTLMAQMNDRFVADRRLWRWLEAALKDIDDT</sequence>
<reference evidence="1" key="1">
    <citation type="submission" date="2023-02" db="EMBL/GenBank/DDBJ databases">
        <authorList>
            <person name="Palmer J.M."/>
        </authorList>
    </citation>
    <scope>NUCLEOTIDE SEQUENCE</scope>
    <source>
        <strain evidence="1">FW57</strain>
    </source>
</reference>
<keyword evidence="2" id="KW-1185">Reference proteome</keyword>
<evidence type="ECO:0000313" key="2">
    <source>
        <dbReference type="Proteomes" id="UP001197093"/>
    </source>
</evidence>
<organism evidence="1 2">
    <name type="scientific">Staphylotrichum longicolle</name>
    <dbReference type="NCBI Taxonomy" id="669026"/>
    <lineage>
        <taxon>Eukaryota</taxon>
        <taxon>Fungi</taxon>
        <taxon>Dikarya</taxon>
        <taxon>Ascomycota</taxon>
        <taxon>Pezizomycotina</taxon>
        <taxon>Sordariomycetes</taxon>
        <taxon>Sordariomycetidae</taxon>
        <taxon>Sordariales</taxon>
        <taxon>Chaetomiaceae</taxon>
        <taxon>Staphylotrichum</taxon>
    </lineage>
</organism>
<protein>
    <submittedName>
        <fullName evidence="1">Uncharacterized protein</fullName>
    </submittedName>
</protein>
<evidence type="ECO:0000313" key="1">
    <source>
        <dbReference type="EMBL" id="KAG7288585.1"/>
    </source>
</evidence>
<dbReference type="EMBL" id="JAHCVI010000002">
    <property type="protein sequence ID" value="KAG7288585.1"/>
    <property type="molecule type" value="Genomic_DNA"/>
</dbReference>
<dbReference type="Proteomes" id="UP001197093">
    <property type="component" value="Unassembled WGS sequence"/>
</dbReference>
<comment type="caution">
    <text evidence="1">The sequence shown here is derived from an EMBL/GenBank/DDBJ whole genome shotgun (WGS) entry which is preliminary data.</text>
</comment>
<name>A0AAD4HZR6_9PEZI</name>
<dbReference type="AlphaFoldDB" id="A0AAD4HZR6"/>
<gene>
    <name evidence="1" type="ORF">NEMBOFW57_004938</name>
</gene>